<name>A0A2P2QP13_RHIMU</name>
<accession>A0A2P2QP13</accession>
<dbReference type="EMBL" id="GGEC01088265">
    <property type="protein sequence ID" value="MBX68749.1"/>
    <property type="molecule type" value="Transcribed_RNA"/>
</dbReference>
<sequence>MLTSFQEKLINIVNEQETQVTFGILQQVTC</sequence>
<organism evidence="1">
    <name type="scientific">Rhizophora mucronata</name>
    <name type="common">Asiatic mangrove</name>
    <dbReference type="NCBI Taxonomy" id="61149"/>
    <lineage>
        <taxon>Eukaryota</taxon>
        <taxon>Viridiplantae</taxon>
        <taxon>Streptophyta</taxon>
        <taxon>Embryophyta</taxon>
        <taxon>Tracheophyta</taxon>
        <taxon>Spermatophyta</taxon>
        <taxon>Magnoliopsida</taxon>
        <taxon>eudicotyledons</taxon>
        <taxon>Gunneridae</taxon>
        <taxon>Pentapetalae</taxon>
        <taxon>rosids</taxon>
        <taxon>fabids</taxon>
        <taxon>Malpighiales</taxon>
        <taxon>Rhizophoraceae</taxon>
        <taxon>Rhizophora</taxon>
    </lineage>
</organism>
<dbReference type="AlphaFoldDB" id="A0A2P2QP13"/>
<proteinExistence type="predicted"/>
<protein>
    <submittedName>
        <fullName evidence="1">Uncharacterized protein</fullName>
    </submittedName>
</protein>
<evidence type="ECO:0000313" key="1">
    <source>
        <dbReference type="EMBL" id="MBX68749.1"/>
    </source>
</evidence>
<reference evidence="1" key="1">
    <citation type="submission" date="2018-02" db="EMBL/GenBank/DDBJ databases">
        <title>Rhizophora mucronata_Transcriptome.</title>
        <authorList>
            <person name="Meera S.P."/>
            <person name="Sreeshan A."/>
            <person name="Augustine A."/>
        </authorList>
    </citation>
    <scope>NUCLEOTIDE SEQUENCE</scope>
    <source>
        <tissue evidence="1">Leaf</tissue>
    </source>
</reference>